<dbReference type="Gene3D" id="3.40.50.12500">
    <property type="match status" value="1"/>
</dbReference>
<accession>A0A6L3Z0R9</accession>
<gene>
    <name evidence="2" type="ORF">F9L04_20050</name>
</gene>
<organism evidence="2 3">
    <name type="scientific">Brucella anthropi</name>
    <name type="common">Ochrobactrum anthropi</name>
    <dbReference type="NCBI Taxonomy" id="529"/>
    <lineage>
        <taxon>Bacteria</taxon>
        <taxon>Pseudomonadati</taxon>
        <taxon>Pseudomonadota</taxon>
        <taxon>Alphaproteobacteria</taxon>
        <taxon>Hyphomicrobiales</taxon>
        <taxon>Brucellaceae</taxon>
        <taxon>Brucella/Ochrobactrum group</taxon>
        <taxon>Brucella</taxon>
    </lineage>
</organism>
<protein>
    <recommendedName>
        <fullName evidence="4">Arylsulfatase</fullName>
    </recommendedName>
</protein>
<reference evidence="2 3" key="1">
    <citation type="submission" date="2019-09" db="EMBL/GenBank/DDBJ databases">
        <title>Taxonomic organization of the family Brucellaceae based on a phylogenomic approach.</title>
        <authorList>
            <person name="Leclercq S."/>
            <person name="Cloeckaert A."/>
            <person name="Zygmunt M.S."/>
        </authorList>
    </citation>
    <scope>NUCLEOTIDE SEQUENCE [LARGE SCALE GENOMIC DNA]</scope>
    <source>
        <strain evidence="2 3">LMG 3313</strain>
    </source>
</reference>
<name>A0A6L3Z0R9_BRUAN</name>
<dbReference type="RefSeq" id="WP_151664097.1">
    <property type="nucleotide sequence ID" value="NZ_WBWS01000024.1"/>
</dbReference>
<proteinExistence type="inferred from homology"/>
<dbReference type="GO" id="GO:0047661">
    <property type="term" value="F:amino-acid racemase activity"/>
    <property type="evidence" value="ECO:0007669"/>
    <property type="project" value="InterPro"/>
</dbReference>
<evidence type="ECO:0008006" key="4">
    <source>
        <dbReference type="Google" id="ProtNLM"/>
    </source>
</evidence>
<dbReference type="AlphaFoldDB" id="A0A6L3Z0R9"/>
<evidence type="ECO:0000313" key="2">
    <source>
        <dbReference type="EMBL" id="KAB2764279.1"/>
    </source>
</evidence>
<dbReference type="Proteomes" id="UP000481876">
    <property type="component" value="Unassembled WGS sequence"/>
</dbReference>
<comment type="similarity">
    <text evidence="1">Belongs to the HyuE racemase family.</text>
</comment>
<sequence>MSEAGPRIALIHALEESVMPIRAAFTEFWPEATTFDLLESSLAPDRALAGSCDESMVERFRTLSRYAAGTSGVAGSTQAILFTCSAFGPAIDAVKADQKIPVLKPNEAAFAEALSLGKRIGICVTFEPSLTSLVSELEQMAREMRTPIKIKPILVDGALAALKAGDGEEHDKLAVKACANLTDVDVLILGQFSLARAAIPLRQKSTIPILTTPHSAVRALRARLSTN</sequence>
<evidence type="ECO:0000313" key="3">
    <source>
        <dbReference type="Proteomes" id="UP000481876"/>
    </source>
</evidence>
<comment type="caution">
    <text evidence="2">The sequence shown here is derived from an EMBL/GenBank/DDBJ whole genome shotgun (WGS) entry which is preliminary data.</text>
</comment>
<evidence type="ECO:0000256" key="1">
    <source>
        <dbReference type="ARBA" id="ARBA00038414"/>
    </source>
</evidence>
<dbReference type="EMBL" id="WBWS01000024">
    <property type="protein sequence ID" value="KAB2764279.1"/>
    <property type="molecule type" value="Genomic_DNA"/>
</dbReference>
<dbReference type="InterPro" id="IPR015942">
    <property type="entry name" value="Asp/Glu/hydantoin_racemase"/>
</dbReference>
<dbReference type="Pfam" id="PF01177">
    <property type="entry name" value="Asp_Glu_race"/>
    <property type="match status" value="1"/>
</dbReference>
<dbReference type="InterPro" id="IPR053714">
    <property type="entry name" value="Iso_Racemase_Enz_sf"/>
</dbReference>